<dbReference type="EMBL" id="JAWWNJ010000005">
    <property type="protein sequence ID" value="KAK7055998.1"/>
    <property type="molecule type" value="Genomic_DNA"/>
</dbReference>
<comment type="caution">
    <text evidence="3">The sequence shown here is derived from an EMBL/GenBank/DDBJ whole genome shotgun (WGS) entry which is preliminary data.</text>
</comment>
<name>A0AAW0DZR9_9AGAR</name>
<evidence type="ECO:0000256" key="1">
    <source>
        <dbReference type="SAM" id="MobiDB-lite"/>
    </source>
</evidence>
<evidence type="ECO:0000256" key="2">
    <source>
        <dbReference type="SAM" id="Phobius"/>
    </source>
</evidence>
<evidence type="ECO:0000313" key="4">
    <source>
        <dbReference type="Proteomes" id="UP001362999"/>
    </source>
</evidence>
<keyword evidence="2" id="KW-0812">Transmembrane</keyword>
<keyword evidence="2" id="KW-0472">Membrane</keyword>
<keyword evidence="2" id="KW-1133">Transmembrane helix</keyword>
<feature type="transmembrane region" description="Helical" evidence="2">
    <location>
        <begin position="16"/>
        <end position="37"/>
    </location>
</feature>
<feature type="compositionally biased region" description="Low complexity" evidence="1">
    <location>
        <begin position="84"/>
        <end position="96"/>
    </location>
</feature>
<dbReference type="AlphaFoldDB" id="A0AAW0DZR9"/>
<reference evidence="3 4" key="1">
    <citation type="journal article" date="2024" name="J Genomics">
        <title>Draft genome sequencing and assembly of Favolaschia claudopus CIRM-BRFM 2984 isolated from oak limbs.</title>
        <authorList>
            <person name="Navarro D."/>
            <person name="Drula E."/>
            <person name="Chaduli D."/>
            <person name="Cazenave R."/>
            <person name="Ahrendt S."/>
            <person name="Wang J."/>
            <person name="Lipzen A."/>
            <person name="Daum C."/>
            <person name="Barry K."/>
            <person name="Grigoriev I.V."/>
            <person name="Favel A."/>
            <person name="Rosso M.N."/>
            <person name="Martin F."/>
        </authorList>
    </citation>
    <scope>NUCLEOTIDE SEQUENCE [LARGE SCALE GENOMIC DNA]</scope>
    <source>
        <strain evidence="3 4">CIRM-BRFM 2984</strain>
    </source>
</reference>
<dbReference type="Proteomes" id="UP001362999">
    <property type="component" value="Unassembled WGS sequence"/>
</dbReference>
<feature type="region of interest" description="Disordered" evidence="1">
    <location>
        <begin position="77"/>
        <end position="103"/>
    </location>
</feature>
<sequence>MIMSHSYRIQDRNCSVYGLGSHLVVAGGELFMAAVLYCEFVRLMNCPYCEADVPAVLPGYNFQTWIDLSHAAAPSYSSLPAGTPESPSSSLPAESPRTTIPPRQTISRRQPASMKFVHLSLSPRSIPSDSDLYFNAMYITCHGAVSGSSMQLVTVRVQHHSSYVNADLYPGTGSFEDGSAGGGEAPQFHVHGHSQWIINATTYGAGTTPFFLLDHQCN</sequence>
<accession>A0AAW0DZR9</accession>
<keyword evidence="4" id="KW-1185">Reference proteome</keyword>
<gene>
    <name evidence="3" type="ORF">R3P38DRAFT_2849996</name>
</gene>
<proteinExistence type="predicted"/>
<organism evidence="3 4">
    <name type="scientific">Favolaschia claudopus</name>
    <dbReference type="NCBI Taxonomy" id="2862362"/>
    <lineage>
        <taxon>Eukaryota</taxon>
        <taxon>Fungi</taxon>
        <taxon>Dikarya</taxon>
        <taxon>Basidiomycota</taxon>
        <taxon>Agaricomycotina</taxon>
        <taxon>Agaricomycetes</taxon>
        <taxon>Agaricomycetidae</taxon>
        <taxon>Agaricales</taxon>
        <taxon>Marasmiineae</taxon>
        <taxon>Mycenaceae</taxon>
        <taxon>Favolaschia</taxon>
    </lineage>
</organism>
<protein>
    <submittedName>
        <fullName evidence="3">Uncharacterized protein</fullName>
    </submittedName>
</protein>
<evidence type="ECO:0000313" key="3">
    <source>
        <dbReference type="EMBL" id="KAK7055998.1"/>
    </source>
</evidence>